<dbReference type="InterPro" id="IPR000490">
    <property type="entry name" value="Glyco_hydro_17"/>
</dbReference>
<evidence type="ECO:0000313" key="5">
    <source>
        <dbReference type="EMBL" id="MQM00652.1"/>
    </source>
</evidence>
<evidence type="ECO:0000256" key="2">
    <source>
        <dbReference type="ARBA" id="ARBA00022801"/>
    </source>
</evidence>
<dbReference type="Proteomes" id="UP000652761">
    <property type="component" value="Unassembled WGS sequence"/>
</dbReference>
<dbReference type="GO" id="GO:0005975">
    <property type="term" value="P:carbohydrate metabolic process"/>
    <property type="evidence" value="ECO:0007669"/>
    <property type="project" value="InterPro"/>
</dbReference>
<dbReference type="AlphaFoldDB" id="A0A843VTQ4"/>
<dbReference type="InterPro" id="IPR044965">
    <property type="entry name" value="Glyco_hydro_17_plant"/>
</dbReference>
<evidence type="ECO:0000256" key="4">
    <source>
        <dbReference type="RuleBase" id="RU004335"/>
    </source>
</evidence>
<dbReference type="Gene3D" id="3.20.20.80">
    <property type="entry name" value="Glycosidases"/>
    <property type="match status" value="1"/>
</dbReference>
<dbReference type="GO" id="GO:0004553">
    <property type="term" value="F:hydrolase activity, hydrolyzing O-glycosyl compounds"/>
    <property type="evidence" value="ECO:0007669"/>
    <property type="project" value="InterPro"/>
</dbReference>
<keyword evidence="6" id="KW-1185">Reference proteome</keyword>
<evidence type="ECO:0000256" key="1">
    <source>
        <dbReference type="ARBA" id="ARBA00008773"/>
    </source>
</evidence>
<dbReference type="PANTHER" id="PTHR32227">
    <property type="entry name" value="GLUCAN ENDO-1,3-BETA-GLUCOSIDASE BG1-RELATED-RELATED"/>
    <property type="match status" value="1"/>
</dbReference>
<accession>A0A843VTQ4</accession>
<evidence type="ECO:0000313" key="6">
    <source>
        <dbReference type="Proteomes" id="UP000652761"/>
    </source>
</evidence>
<name>A0A843VTQ4_COLES</name>
<protein>
    <recommendedName>
        <fullName evidence="7">Glucan endo-1,3-beta-D-glucosidase</fullName>
    </recommendedName>
</protein>
<gene>
    <name evidence="5" type="ORF">Taro_033394</name>
</gene>
<evidence type="ECO:0000256" key="3">
    <source>
        <dbReference type="ARBA" id="ARBA00023295"/>
    </source>
</evidence>
<dbReference type="InterPro" id="IPR017853">
    <property type="entry name" value="GH"/>
</dbReference>
<dbReference type="Pfam" id="PF00332">
    <property type="entry name" value="Glyco_hydro_17"/>
    <property type="match status" value="1"/>
</dbReference>
<organism evidence="5 6">
    <name type="scientific">Colocasia esculenta</name>
    <name type="common">Wild taro</name>
    <name type="synonym">Arum esculentum</name>
    <dbReference type="NCBI Taxonomy" id="4460"/>
    <lineage>
        <taxon>Eukaryota</taxon>
        <taxon>Viridiplantae</taxon>
        <taxon>Streptophyta</taxon>
        <taxon>Embryophyta</taxon>
        <taxon>Tracheophyta</taxon>
        <taxon>Spermatophyta</taxon>
        <taxon>Magnoliopsida</taxon>
        <taxon>Liliopsida</taxon>
        <taxon>Araceae</taxon>
        <taxon>Aroideae</taxon>
        <taxon>Colocasieae</taxon>
        <taxon>Colocasia</taxon>
    </lineage>
</organism>
<evidence type="ECO:0008006" key="7">
    <source>
        <dbReference type="Google" id="ProtNLM"/>
    </source>
</evidence>
<dbReference type="OrthoDB" id="941679at2759"/>
<dbReference type="SUPFAM" id="SSF51445">
    <property type="entry name" value="(Trans)glycosidases"/>
    <property type="match status" value="1"/>
</dbReference>
<keyword evidence="2" id="KW-0378">Hydrolase</keyword>
<dbReference type="EMBL" id="NMUH01002545">
    <property type="protein sequence ID" value="MQM00652.1"/>
    <property type="molecule type" value="Genomic_DNA"/>
</dbReference>
<proteinExistence type="inferred from homology"/>
<reference evidence="5" key="1">
    <citation type="submission" date="2017-07" db="EMBL/GenBank/DDBJ databases">
        <title>Taro Niue Genome Assembly and Annotation.</title>
        <authorList>
            <person name="Atibalentja N."/>
            <person name="Keating K."/>
            <person name="Fields C.J."/>
        </authorList>
    </citation>
    <scope>NUCLEOTIDE SEQUENCE</scope>
    <source>
        <strain evidence="5">Niue_2</strain>
        <tissue evidence="5">Leaf</tissue>
    </source>
</reference>
<comment type="caution">
    <text evidence="5">The sequence shown here is derived from an EMBL/GenBank/DDBJ whole genome shotgun (WGS) entry which is preliminary data.</text>
</comment>
<comment type="similarity">
    <text evidence="1 4">Belongs to the glycosyl hydrolase 17 family.</text>
</comment>
<keyword evidence="3" id="KW-0326">Glycosidase</keyword>
<sequence length="163" mass="17890">MGPIVEFLRSPGVPLLVNLYPYFSNVGDPQNVDLDYAQFTMPDIVVVDGYNGFEYQNLFDAMVDAVYAALDMVGAGNVDVVVSETSCPSAGGFTATVENARIYNTCRQLFFDVYLMQRYKAKDKGHTGNYFSRFIVGNATIKQHSGVAKPKISGNISKEAFVS</sequence>